<dbReference type="EMBL" id="JARYMX010000001">
    <property type="protein sequence ID" value="KAJ9565621.1"/>
    <property type="molecule type" value="Genomic_DNA"/>
</dbReference>
<evidence type="ECO:0000313" key="5">
    <source>
        <dbReference type="Proteomes" id="UP001172457"/>
    </source>
</evidence>
<evidence type="ECO:0000313" key="4">
    <source>
        <dbReference type="EMBL" id="KAJ9565621.1"/>
    </source>
</evidence>
<dbReference type="InterPro" id="IPR056924">
    <property type="entry name" value="SH3_Tf2-1"/>
</dbReference>
<proteinExistence type="predicted"/>
<dbReference type="SUPFAM" id="SSF53098">
    <property type="entry name" value="Ribonuclease H-like"/>
    <property type="match status" value="1"/>
</dbReference>
<evidence type="ECO:0000256" key="1">
    <source>
        <dbReference type="SAM" id="MobiDB-lite"/>
    </source>
</evidence>
<evidence type="ECO:0000256" key="2">
    <source>
        <dbReference type="SAM" id="Phobius"/>
    </source>
</evidence>
<feature type="region of interest" description="Disordered" evidence="1">
    <location>
        <begin position="240"/>
        <end position="266"/>
    </location>
</feature>
<dbReference type="InterPro" id="IPR012337">
    <property type="entry name" value="RNaseH-like_sf"/>
</dbReference>
<dbReference type="InterPro" id="IPR036397">
    <property type="entry name" value="RNaseH_sf"/>
</dbReference>
<name>A0AA38U3V9_9ASTR</name>
<feature type="region of interest" description="Disordered" evidence="1">
    <location>
        <begin position="1"/>
        <end position="54"/>
    </location>
</feature>
<keyword evidence="2" id="KW-0812">Transmembrane</keyword>
<evidence type="ECO:0000259" key="3">
    <source>
        <dbReference type="PROSITE" id="PS50994"/>
    </source>
</evidence>
<feature type="region of interest" description="Disordered" evidence="1">
    <location>
        <begin position="1191"/>
        <end position="1275"/>
    </location>
</feature>
<keyword evidence="5" id="KW-1185">Reference proteome</keyword>
<dbReference type="Gene3D" id="3.30.420.10">
    <property type="entry name" value="Ribonuclease H-like superfamily/Ribonuclease H"/>
    <property type="match status" value="1"/>
</dbReference>
<reference evidence="4" key="1">
    <citation type="submission" date="2023-03" db="EMBL/GenBank/DDBJ databases">
        <title>Chromosome-scale reference genome and RAD-based genetic map of yellow starthistle (Centaurea solstitialis) reveal putative structural variation and QTLs associated with invader traits.</title>
        <authorList>
            <person name="Reatini B."/>
            <person name="Cang F.A."/>
            <person name="Jiang Q."/>
            <person name="Mckibben M.T.W."/>
            <person name="Barker M.S."/>
            <person name="Rieseberg L.H."/>
            <person name="Dlugosch K.M."/>
        </authorList>
    </citation>
    <scope>NUCLEOTIDE SEQUENCE</scope>
    <source>
        <strain evidence="4">CAN-66</strain>
        <tissue evidence="4">Leaf</tissue>
    </source>
</reference>
<dbReference type="InterPro" id="IPR001584">
    <property type="entry name" value="Integrase_cat-core"/>
</dbReference>
<feature type="compositionally biased region" description="Low complexity" evidence="1">
    <location>
        <begin position="240"/>
        <end position="253"/>
    </location>
</feature>
<feature type="region of interest" description="Disordered" evidence="1">
    <location>
        <begin position="987"/>
        <end position="1010"/>
    </location>
</feature>
<feature type="domain" description="Integrase catalytic" evidence="3">
    <location>
        <begin position="1573"/>
        <end position="1664"/>
    </location>
</feature>
<protein>
    <recommendedName>
        <fullName evidence="3">Integrase catalytic domain-containing protein</fullName>
    </recommendedName>
</protein>
<keyword evidence="2" id="KW-1133">Transmembrane helix</keyword>
<feature type="transmembrane region" description="Helical" evidence="2">
    <location>
        <begin position="1794"/>
        <end position="1812"/>
    </location>
</feature>
<dbReference type="GO" id="GO:0003676">
    <property type="term" value="F:nucleic acid binding"/>
    <property type="evidence" value="ECO:0007669"/>
    <property type="project" value="InterPro"/>
</dbReference>
<feature type="compositionally biased region" description="Polar residues" evidence="1">
    <location>
        <begin position="35"/>
        <end position="48"/>
    </location>
</feature>
<dbReference type="Proteomes" id="UP001172457">
    <property type="component" value="Chromosome 1"/>
</dbReference>
<sequence>MDEGELVENPDERMSVGEAEKHGECETGARKEVQTPPQDKSSWVATTSRGEHMLPPPIEQDMRSPLMQCTTQPSHSSVSQQTVVSSSHGDIPQLVPIPQLEVGGTDTVRQLPPPTTSLVHISSLGPLVSNTSLSLARTQVQTTFAGGFSSPAGTTVVSSAFVAGLQGSEGNPISVNITPTLNMGSLSSTFGSTRSLSDLSVSLPASTIITELRQQSTILGSSSTPIGSFSSASIPASTSSTVPVSSASTTPSVSVPPPTGTASTPNIDLSQTARISALEKQVALLAKGKALMPDPPSQPSHLATDSLTIPELKGLLFSKLLESGNAEDRDLVGVLQQQTLSDRIRGIEETCQVAARRPTRRHDDHDHHEGERKRRRLEGEPSREPTSPRVKKWMMYQKLQSTLDFLSSVQEEIPAEGVEERGVRFSGASSSMSEIDRVLALLENVASDLREYQVTNEEINDARCAEDSKLKDMFDDVQFDFEKEELVEDVEGPLLEEVLPQNDLMPVDQKKVELWEKMKASSGKFLKRTEWNRFTRANGKYLEEKYKSRFCYHERKLSYVKLYGIENLKEEYRREYVHMRKVNKQRREVLVSDYKFVAVKSYKTNKLSAYFYPVIAFTREDGKESEEEIIALTAIVRHVKASISLAHLYDFQLGLENWTSKLFCHKPQRSLIGEEKDFVMYTVFYDADETRISCVYPDSLGNKKRMYSHEVMLFCDDMLKMVMDGLNTRLQMDKHNVHDISAANKVLIKHFVKEIDRRLRLRNDIRFAEIKFKLRKPAGCLGDDQFQRLQNKISWHRENYERLYLEITASSSKEIWDKILYFWKKIRASRREVYLAISREEQQQERYGECTESEDCMNQQLKKTVRQLMIGPQQDDSGLAPASSAEDNPSSSGIKDAREPPIPPSPSQKGVGEEIRVPSPKGSLEPSTDALVVSHSLLELKQSVSETLIKNIEASAFEQPKFPLSPSTKVGSELPMQDTDRTLVLSPSKGIRRSGGRPRDGNAKTTAKGAIHSAATKTPCVDDLGTSEAYVTKGEFKTFATEASTSLCSDLDVVRSAAITKEELSAALSSIVSSVDHFIKFKEDLLSTSQTLVTDLLSAGYADNYYFQVDIKRMVNSAMVMGQASASSQGTLNQMVTNREITAMVEALSYTAHKQNENITHDFLHFAEYLIKRLEDTVQGILDSILNLSPTTSSVKSTPAHGHQGGNDPDDCEGENKDKATEKAPIEASPANWDSAGDLFPKKKSSTEIAKRKKDKGKEISRAPLPGSSSDDDAEIDDRALSDLEDEALIATIKESKAMATGKLPPHRPPKVGEGPSTRPSSVPESFAEYSKTPFKPELVDLDTEQRYKLGLKTKHPDMVASNKAIIKLKRVSPRTLYKKPHAYTEYSVIGQDNTKYIFIDADLHNLNPYDLSYLHGMLAKLMESKNSYASSRRRVAESIFTTPLIQPSWVDTVPHNKVIIEPQHGFTYIDENGTLKFFDPTEAHKYSNTTLFKIYGVMAKEIDEGRLTREEIEGFLQSIRIGIKRSNKGPISSVGTGKLRFVNVFWTGLGVDIVLTKSAHFIAIWESSLSEVLADIYVKEIVSRHGKFHEDLGTRLQFTIAFHPQTDGQSKRTIQTLEDMLWACVLDFGGSWDTYLSLVEFSYNSSFRASIGMPPYEMLYVRRCRTPICLEEKSYADKKRSDLEFLVGDDVLLKVSPWKGVIWFRKRAKLGPRFIGPFKVIARVGKVAYLLELLLELGQIHNTFHVSQLTKCLADEMAHVPIDDIQVDEKLNYIERPIAILERKTKSLRNKKIGLIGVICFGVVLYASIWLMMPILRFGGENLIILAITHGGFVHGVSTVALRSDKYGGNSKVTVLVYFLCQIRILISEESPDTDKDQGSLYPDDSSGCHTNSSSLLSLTSVFRSRACCHIVVATLQCGLIGIKRPSTSVSYDSLGAHILRNGYDACPVLLMYAYGLSQGTYIDKVLKRYRMDESKKGFTSMQSSNALSMAECLVSSPMPDVAYSVSITSRYQHNLGFGGSCAKK</sequence>
<dbReference type="PANTHER" id="PTHR46148">
    <property type="entry name" value="CHROMO DOMAIN-CONTAINING PROTEIN"/>
    <property type="match status" value="1"/>
</dbReference>
<feature type="region of interest" description="Disordered" evidence="1">
    <location>
        <begin position="873"/>
        <end position="927"/>
    </location>
</feature>
<feature type="region of interest" description="Disordered" evidence="1">
    <location>
        <begin position="351"/>
        <end position="388"/>
    </location>
</feature>
<organism evidence="4 5">
    <name type="scientific">Centaurea solstitialis</name>
    <name type="common">yellow star-thistle</name>
    <dbReference type="NCBI Taxonomy" id="347529"/>
    <lineage>
        <taxon>Eukaryota</taxon>
        <taxon>Viridiplantae</taxon>
        <taxon>Streptophyta</taxon>
        <taxon>Embryophyta</taxon>
        <taxon>Tracheophyta</taxon>
        <taxon>Spermatophyta</taxon>
        <taxon>Magnoliopsida</taxon>
        <taxon>eudicotyledons</taxon>
        <taxon>Gunneridae</taxon>
        <taxon>Pentapetalae</taxon>
        <taxon>asterids</taxon>
        <taxon>campanulids</taxon>
        <taxon>Asterales</taxon>
        <taxon>Asteraceae</taxon>
        <taxon>Carduoideae</taxon>
        <taxon>Cardueae</taxon>
        <taxon>Centaureinae</taxon>
        <taxon>Centaurea</taxon>
    </lineage>
</organism>
<accession>A0AA38U3V9</accession>
<dbReference type="GO" id="GO:0015074">
    <property type="term" value="P:DNA integration"/>
    <property type="evidence" value="ECO:0007669"/>
    <property type="project" value="InterPro"/>
</dbReference>
<feature type="transmembrane region" description="Helical" evidence="2">
    <location>
        <begin position="1824"/>
        <end position="1843"/>
    </location>
</feature>
<feature type="compositionally biased region" description="Basic and acidic residues" evidence="1">
    <location>
        <begin position="361"/>
        <end position="383"/>
    </location>
</feature>
<feature type="compositionally biased region" description="Basic and acidic residues" evidence="1">
    <location>
        <begin position="1214"/>
        <end position="1225"/>
    </location>
</feature>
<keyword evidence="2" id="KW-0472">Membrane</keyword>
<dbReference type="PROSITE" id="PS50994">
    <property type="entry name" value="INTEGRASE"/>
    <property type="match status" value="1"/>
</dbReference>
<feature type="compositionally biased region" description="Basic and acidic residues" evidence="1">
    <location>
        <begin position="1245"/>
        <end position="1261"/>
    </location>
</feature>
<dbReference type="PANTHER" id="PTHR46148:SF57">
    <property type="entry name" value="OS12G0499874 PROTEIN"/>
    <property type="match status" value="1"/>
</dbReference>
<gene>
    <name evidence="4" type="ORF">OSB04_001587</name>
</gene>
<feature type="compositionally biased region" description="Basic and acidic residues" evidence="1">
    <location>
        <begin position="10"/>
        <end position="33"/>
    </location>
</feature>
<feature type="region of interest" description="Disordered" evidence="1">
    <location>
        <begin position="1297"/>
        <end position="1325"/>
    </location>
</feature>
<dbReference type="Pfam" id="PF24626">
    <property type="entry name" value="SH3_Tf2-1"/>
    <property type="match status" value="1"/>
</dbReference>
<comment type="caution">
    <text evidence="4">The sequence shown here is derived from an EMBL/GenBank/DDBJ whole genome shotgun (WGS) entry which is preliminary data.</text>
</comment>